<evidence type="ECO:0000256" key="2">
    <source>
        <dbReference type="ARBA" id="ARBA00023015"/>
    </source>
</evidence>
<dbReference type="CDD" id="cd01392">
    <property type="entry name" value="HTH_LacI"/>
    <property type="match status" value="1"/>
</dbReference>
<dbReference type="PANTHER" id="PTHR30146:SF148">
    <property type="entry name" value="HTH-TYPE TRANSCRIPTIONAL REPRESSOR PURR-RELATED"/>
    <property type="match status" value="1"/>
</dbReference>
<feature type="domain" description="HTH lacI-type" evidence="5">
    <location>
        <begin position="2"/>
        <end position="58"/>
    </location>
</feature>
<protein>
    <submittedName>
        <fullName evidence="6">LacI family transcriptional regulator</fullName>
    </submittedName>
</protein>
<dbReference type="Pfam" id="PF13377">
    <property type="entry name" value="Peripla_BP_3"/>
    <property type="match status" value="1"/>
</dbReference>
<dbReference type="SUPFAM" id="SSF53822">
    <property type="entry name" value="Periplasmic binding protein-like I"/>
    <property type="match status" value="1"/>
</dbReference>
<dbReference type="Proteomes" id="UP000638043">
    <property type="component" value="Unassembled WGS sequence"/>
</dbReference>
<dbReference type="InterPro" id="IPR010982">
    <property type="entry name" value="Lambda_DNA-bd_dom_sf"/>
</dbReference>
<accession>A0ABQ2N0E3</accession>
<dbReference type="InterPro" id="IPR000843">
    <property type="entry name" value="HTH_LacI"/>
</dbReference>
<dbReference type="Gene3D" id="3.40.50.2300">
    <property type="match status" value="2"/>
</dbReference>
<evidence type="ECO:0000256" key="3">
    <source>
        <dbReference type="ARBA" id="ARBA00023125"/>
    </source>
</evidence>
<keyword evidence="1" id="KW-0678">Repressor</keyword>
<comment type="caution">
    <text evidence="6">The sequence shown here is derived from an EMBL/GenBank/DDBJ whole genome shotgun (WGS) entry which is preliminary data.</text>
</comment>
<proteinExistence type="predicted"/>
<evidence type="ECO:0000259" key="5">
    <source>
        <dbReference type="PROSITE" id="PS50932"/>
    </source>
</evidence>
<reference evidence="7" key="1">
    <citation type="journal article" date="2019" name="Int. J. Syst. Evol. Microbiol.">
        <title>The Global Catalogue of Microorganisms (GCM) 10K type strain sequencing project: providing services to taxonomists for standard genome sequencing and annotation.</title>
        <authorList>
            <consortium name="The Broad Institute Genomics Platform"/>
            <consortium name="The Broad Institute Genome Sequencing Center for Infectious Disease"/>
            <person name="Wu L."/>
            <person name="Ma J."/>
        </authorList>
    </citation>
    <scope>NUCLEOTIDE SEQUENCE [LARGE SCALE GENOMIC DNA]</scope>
    <source>
        <strain evidence="7">CGMCC 4.7181</strain>
    </source>
</reference>
<dbReference type="SUPFAM" id="SSF47413">
    <property type="entry name" value="lambda repressor-like DNA-binding domains"/>
    <property type="match status" value="1"/>
</dbReference>
<name>A0ABQ2N0E3_9MICO</name>
<organism evidence="6 7">
    <name type="scientific">Microbacterium nanhaiense</name>
    <dbReference type="NCBI Taxonomy" id="1301026"/>
    <lineage>
        <taxon>Bacteria</taxon>
        <taxon>Bacillati</taxon>
        <taxon>Actinomycetota</taxon>
        <taxon>Actinomycetes</taxon>
        <taxon>Micrococcales</taxon>
        <taxon>Microbacteriaceae</taxon>
        <taxon>Microbacterium</taxon>
    </lineage>
</organism>
<keyword evidence="3" id="KW-0238">DNA-binding</keyword>
<gene>
    <name evidence="6" type="ORF">GCM10010910_17450</name>
</gene>
<evidence type="ECO:0000256" key="4">
    <source>
        <dbReference type="ARBA" id="ARBA00023163"/>
    </source>
</evidence>
<keyword evidence="4" id="KW-0804">Transcription</keyword>
<dbReference type="InterPro" id="IPR028082">
    <property type="entry name" value="Peripla_BP_I"/>
</dbReference>
<dbReference type="EMBL" id="BMMQ01000004">
    <property type="protein sequence ID" value="GGO63874.1"/>
    <property type="molecule type" value="Genomic_DNA"/>
</dbReference>
<dbReference type="Gene3D" id="1.10.260.40">
    <property type="entry name" value="lambda repressor-like DNA-binding domains"/>
    <property type="match status" value="1"/>
</dbReference>
<keyword evidence="2" id="KW-0805">Transcription regulation</keyword>
<dbReference type="InterPro" id="IPR046335">
    <property type="entry name" value="LacI/GalR-like_sensor"/>
</dbReference>
<dbReference type="CDD" id="cd06267">
    <property type="entry name" value="PBP1_LacI_sugar_binding-like"/>
    <property type="match status" value="1"/>
</dbReference>
<dbReference type="PANTHER" id="PTHR30146">
    <property type="entry name" value="LACI-RELATED TRANSCRIPTIONAL REPRESSOR"/>
    <property type="match status" value="1"/>
</dbReference>
<sequence>MTTLKDVAEHSGVSISIASRILNGDASVRARQETKDRVVRSAELLRYVPNSAGRNLRRSRTNLIALVVPDVTNATFAGLASAIESEAVGRGYLMLLGSSQEAQPGAPGFARVLEERRVDGVILQKHDGADAELVARSLSDPRRVVFVNSGPVTEVSSVALPDRAAARLATEYLQRHGHECIGFVGGLAGTGTEREEGVREALAAAGSALEFATHLGYTLAAGRDAARILLTRPNRPTALVVANVNAAFGVLLEARELGIRVPDELSIIAIHDVEHAALTDPGLTTVRMPMEQLGRAAVAALVRRIDGGEVEHLTVEGDVEVIERGSVREL</sequence>
<dbReference type="SMART" id="SM00354">
    <property type="entry name" value="HTH_LACI"/>
    <property type="match status" value="1"/>
</dbReference>
<keyword evidence="7" id="KW-1185">Reference proteome</keyword>
<evidence type="ECO:0000313" key="6">
    <source>
        <dbReference type="EMBL" id="GGO63874.1"/>
    </source>
</evidence>
<dbReference type="Pfam" id="PF00356">
    <property type="entry name" value="LacI"/>
    <property type="match status" value="1"/>
</dbReference>
<dbReference type="PROSITE" id="PS50932">
    <property type="entry name" value="HTH_LACI_2"/>
    <property type="match status" value="1"/>
</dbReference>
<evidence type="ECO:0000313" key="7">
    <source>
        <dbReference type="Proteomes" id="UP000638043"/>
    </source>
</evidence>
<evidence type="ECO:0000256" key="1">
    <source>
        <dbReference type="ARBA" id="ARBA00022491"/>
    </source>
</evidence>
<dbReference type="RefSeq" id="WP_188700996.1">
    <property type="nucleotide sequence ID" value="NZ_BMMQ01000004.1"/>
</dbReference>